<protein>
    <submittedName>
        <fullName evidence="2">Uncharacterized protein</fullName>
    </submittedName>
</protein>
<feature type="compositionally biased region" description="Polar residues" evidence="1">
    <location>
        <begin position="222"/>
        <end position="232"/>
    </location>
</feature>
<dbReference type="EMBL" id="JAWWNJ010000007">
    <property type="protein sequence ID" value="KAK7051962.1"/>
    <property type="molecule type" value="Genomic_DNA"/>
</dbReference>
<feature type="compositionally biased region" description="Basic and acidic residues" evidence="1">
    <location>
        <begin position="308"/>
        <end position="321"/>
    </location>
</feature>
<feature type="compositionally biased region" description="Basic and acidic residues" evidence="1">
    <location>
        <begin position="270"/>
        <end position="281"/>
    </location>
</feature>
<comment type="caution">
    <text evidence="2">The sequence shown here is derived from an EMBL/GenBank/DDBJ whole genome shotgun (WGS) entry which is preliminary data.</text>
</comment>
<sequence>MACNREPVPLGWVSAQRDTQNIRDYFFAAAYIHDFATIHLQSSFRVAVAFQESSQSKILAIVLKKRNSHLKTVRFRFVLRVLSLSNFGKSSSSKVNPTISFTSYVEPSTEESNGRRAVHCQVTIDRRSSVNSDFAWFLGKIFCPHYVLEGNHLLEGGAFSVSSISSQWHASGNFNLHLHRMIYWVDADGREAKRCKPAECSRNKEVRRRRWRAEKTVFDSGLSGNEVQAAQEHQQKPNETHSSTAPSPKPNSTSKSTALTPPTTSSTTHPADHHNEHRHELPNQTSTRALIPASPTKCARATPAPTADAHERSAPCRDERKRRPLGLPEDADPVERADTIGGTDKNHGKDTGDRSREEVYKNGSENKASKS</sequence>
<dbReference type="AlphaFoldDB" id="A0AAW0DKU5"/>
<dbReference type="Proteomes" id="UP001362999">
    <property type="component" value="Unassembled WGS sequence"/>
</dbReference>
<evidence type="ECO:0000313" key="3">
    <source>
        <dbReference type="Proteomes" id="UP001362999"/>
    </source>
</evidence>
<reference evidence="2 3" key="1">
    <citation type="journal article" date="2024" name="J Genomics">
        <title>Draft genome sequencing and assembly of Favolaschia claudopus CIRM-BRFM 2984 isolated from oak limbs.</title>
        <authorList>
            <person name="Navarro D."/>
            <person name="Drula E."/>
            <person name="Chaduli D."/>
            <person name="Cazenave R."/>
            <person name="Ahrendt S."/>
            <person name="Wang J."/>
            <person name="Lipzen A."/>
            <person name="Daum C."/>
            <person name="Barry K."/>
            <person name="Grigoriev I.V."/>
            <person name="Favel A."/>
            <person name="Rosso M.N."/>
            <person name="Martin F."/>
        </authorList>
    </citation>
    <scope>NUCLEOTIDE SEQUENCE [LARGE SCALE GENOMIC DNA]</scope>
    <source>
        <strain evidence="2 3">CIRM-BRFM 2984</strain>
    </source>
</reference>
<evidence type="ECO:0000256" key="1">
    <source>
        <dbReference type="SAM" id="MobiDB-lite"/>
    </source>
</evidence>
<keyword evidence="3" id="KW-1185">Reference proteome</keyword>
<name>A0AAW0DKU5_9AGAR</name>
<gene>
    <name evidence="2" type="ORF">R3P38DRAFT_3594110</name>
</gene>
<organism evidence="2 3">
    <name type="scientific">Favolaschia claudopus</name>
    <dbReference type="NCBI Taxonomy" id="2862362"/>
    <lineage>
        <taxon>Eukaryota</taxon>
        <taxon>Fungi</taxon>
        <taxon>Dikarya</taxon>
        <taxon>Basidiomycota</taxon>
        <taxon>Agaricomycotina</taxon>
        <taxon>Agaricomycetes</taxon>
        <taxon>Agaricomycetidae</taxon>
        <taxon>Agaricales</taxon>
        <taxon>Marasmiineae</taxon>
        <taxon>Mycenaceae</taxon>
        <taxon>Favolaschia</taxon>
    </lineage>
</organism>
<feature type="compositionally biased region" description="Basic and acidic residues" evidence="1">
    <location>
        <begin position="333"/>
        <end position="360"/>
    </location>
</feature>
<proteinExistence type="predicted"/>
<feature type="region of interest" description="Disordered" evidence="1">
    <location>
        <begin position="217"/>
        <end position="371"/>
    </location>
</feature>
<evidence type="ECO:0000313" key="2">
    <source>
        <dbReference type="EMBL" id="KAK7051962.1"/>
    </source>
</evidence>
<accession>A0AAW0DKU5</accession>
<feature type="compositionally biased region" description="Low complexity" evidence="1">
    <location>
        <begin position="242"/>
        <end position="269"/>
    </location>
</feature>